<evidence type="ECO:0000256" key="1">
    <source>
        <dbReference type="ARBA" id="ARBA00004429"/>
    </source>
</evidence>
<gene>
    <name evidence="14" type="primary">dsbB</name>
    <name evidence="16" type="ORF">WH50_21655</name>
</gene>
<keyword evidence="13 14" id="KW-0676">Redox-active center</keyword>
<dbReference type="Proteomes" id="UP000248090">
    <property type="component" value="Unassembled WGS sequence"/>
</dbReference>
<keyword evidence="9 14" id="KW-0560">Oxidoreductase</keyword>
<keyword evidence="3 14" id="KW-0813">Transport</keyword>
<proteinExistence type="inferred from homology"/>
<comment type="similarity">
    <text evidence="2 14">Belongs to the DsbB family.</text>
</comment>
<protein>
    <recommendedName>
        <fullName evidence="14">Disulfide bond formation protein B</fullName>
    </recommendedName>
    <alternativeName>
        <fullName evidence="14">Disulfide oxidoreductase</fullName>
    </alternativeName>
</protein>
<keyword evidence="8 14" id="KW-1133">Transmembrane helix</keyword>
<keyword evidence="4 14" id="KW-1003">Cell membrane</keyword>
<keyword evidence="11 14" id="KW-1015">Disulfide bond</keyword>
<evidence type="ECO:0000256" key="14">
    <source>
        <dbReference type="HAMAP-Rule" id="MF_00286"/>
    </source>
</evidence>
<evidence type="ECO:0000256" key="7">
    <source>
        <dbReference type="ARBA" id="ARBA00022982"/>
    </source>
</evidence>
<evidence type="ECO:0000313" key="16">
    <source>
        <dbReference type="EMBL" id="PXF29280.1"/>
    </source>
</evidence>
<evidence type="ECO:0000256" key="8">
    <source>
        <dbReference type="ARBA" id="ARBA00022989"/>
    </source>
</evidence>
<accession>A0ABX5LX54</accession>
<evidence type="ECO:0000256" key="10">
    <source>
        <dbReference type="ARBA" id="ARBA00023136"/>
    </source>
</evidence>
<dbReference type="PANTHER" id="PTHR36570:SF3">
    <property type="entry name" value="DISULFIDE BOND FORMATION PROTEIN B"/>
    <property type="match status" value="1"/>
</dbReference>
<feature type="topological domain" description="Cytoplasmic" evidence="14">
    <location>
        <begin position="160"/>
        <end position="162"/>
    </location>
</feature>
<evidence type="ECO:0000313" key="17">
    <source>
        <dbReference type="Proteomes" id="UP000248090"/>
    </source>
</evidence>
<feature type="transmembrane region" description="Helical" evidence="15">
    <location>
        <begin position="138"/>
        <end position="158"/>
    </location>
</feature>
<dbReference type="SUPFAM" id="SSF158442">
    <property type="entry name" value="DsbB-like"/>
    <property type="match status" value="1"/>
</dbReference>
<evidence type="ECO:0000256" key="5">
    <source>
        <dbReference type="ARBA" id="ARBA00022519"/>
    </source>
</evidence>
<comment type="subcellular location">
    <subcellularLocation>
        <location evidence="1">Cell inner membrane</location>
        <topology evidence="1">Multi-pass membrane protein</topology>
    </subcellularLocation>
    <subcellularLocation>
        <location evidence="14">Cell membrane</location>
        <topology evidence="14">Multi-pass membrane protein</topology>
    </subcellularLocation>
</comment>
<evidence type="ECO:0000256" key="11">
    <source>
        <dbReference type="ARBA" id="ARBA00023157"/>
    </source>
</evidence>
<feature type="topological domain" description="Periplasmic" evidence="14">
    <location>
        <begin position="26"/>
        <end position="43"/>
    </location>
</feature>
<keyword evidence="17" id="KW-1185">Reference proteome</keyword>
<feature type="transmembrane region" description="Helical" evidence="15">
    <location>
        <begin position="39"/>
        <end position="57"/>
    </location>
</feature>
<feature type="topological domain" description="Cytoplasmic" evidence="14">
    <location>
        <begin position="1"/>
        <end position="8"/>
    </location>
</feature>
<keyword evidence="6 14" id="KW-0812">Transmembrane</keyword>
<feature type="topological domain" description="Cytoplasmic" evidence="14">
    <location>
        <begin position="61"/>
        <end position="66"/>
    </location>
</feature>
<evidence type="ECO:0000256" key="13">
    <source>
        <dbReference type="ARBA" id="ARBA00023284"/>
    </source>
</evidence>
<dbReference type="PANTHER" id="PTHR36570">
    <property type="entry name" value="DISULFIDE BOND FORMATION PROTEIN B"/>
    <property type="match status" value="1"/>
</dbReference>
<evidence type="ECO:0000256" key="12">
    <source>
        <dbReference type="ARBA" id="ARBA00023186"/>
    </source>
</evidence>
<evidence type="ECO:0000256" key="4">
    <source>
        <dbReference type="ARBA" id="ARBA00022475"/>
    </source>
</evidence>
<feature type="transmembrane region" description="Helical" evidence="15">
    <location>
        <begin position="69"/>
        <end position="88"/>
    </location>
</feature>
<evidence type="ECO:0000256" key="3">
    <source>
        <dbReference type="ARBA" id="ARBA00022448"/>
    </source>
</evidence>
<keyword evidence="7 14" id="KW-0249">Electron transport</keyword>
<keyword evidence="12 14" id="KW-0143">Chaperone</keyword>
<sequence>MVVGDRVVNGVVAAGCAAMLATAFYIENFMGLEPCPLCLMQRLVFAAIGLVCLLGCLHNPGRGGQRGYAGMMLLIALAGIGLAWRQLWLQSLPPEEVPACGPGIYYMLDRFPLGDVLTSMIKGTGDCAEVQLFLGVSIPVWSLLAFVGCAAIALFQMFKRRA</sequence>
<organism evidence="16 17">
    <name type="scientific">Pokkaliibacter plantistimulans</name>
    <dbReference type="NCBI Taxonomy" id="1635171"/>
    <lineage>
        <taxon>Bacteria</taxon>
        <taxon>Pseudomonadati</taxon>
        <taxon>Pseudomonadota</taxon>
        <taxon>Gammaproteobacteria</taxon>
        <taxon>Oceanospirillales</taxon>
        <taxon>Balneatrichaceae</taxon>
        <taxon>Pokkaliibacter</taxon>
    </lineage>
</organism>
<comment type="caution">
    <text evidence="14">Lacks conserved residue(s) required for the propagation of feature annotation.</text>
</comment>
<dbReference type="Pfam" id="PF02600">
    <property type="entry name" value="DsbB"/>
    <property type="match status" value="1"/>
</dbReference>
<comment type="function">
    <text evidence="14">Required for disulfide bond formation in some periplasmic proteins. Acts by oxidizing the DsbA protein.</text>
</comment>
<dbReference type="InterPro" id="IPR022920">
    <property type="entry name" value="Disulphide_bond_form_DsbB"/>
</dbReference>
<dbReference type="Gene3D" id="1.20.1550.10">
    <property type="entry name" value="DsbB-like"/>
    <property type="match status" value="1"/>
</dbReference>
<evidence type="ECO:0000256" key="9">
    <source>
        <dbReference type="ARBA" id="ARBA00023002"/>
    </source>
</evidence>
<evidence type="ECO:0000256" key="6">
    <source>
        <dbReference type="ARBA" id="ARBA00022692"/>
    </source>
</evidence>
<evidence type="ECO:0000256" key="2">
    <source>
        <dbReference type="ARBA" id="ARBA00008823"/>
    </source>
</evidence>
<dbReference type="InterPro" id="IPR023380">
    <property type="entry name" value="DsbB-like_sf"/>
</dbReference>
<feature type="transmembrane region" description="Helical" evidence="15">
    <location>
        <begin position="7"/>
        <end position="27"/>
    </location>
</feature>
<name>A0ABX5LX54_9GAMM</name>
<comment type="caution">
    <text evidence="16">The sequence shown here is derived from an EMBL/GenBank/DDBJ whole genome shotgun (WGS) entry which is preliminary data.</text>
</comment>
<keyword evidence="5" id="KW-0997">Cell inner membrane</keyword>
<keyword evidence="10 14" id="KW-0472">Membrane</keyword>
<dbReference type="HAMAP" id="MF_00286">
    <property type="entry name" value="DsbB"/>
    <property type="match status" value="1"/>
</dbReference>
<dbReference type="InterPro" id="IPR003752">
    <property type="entry name" value="DiS_bond_form_DsbB/BdbC"/>
</dbReference>
<feature type="disulfide bond" description="Redox-active" evidence="14">
    <location>
        <begin position="35"/>
        <end position="38"/>
    </location>
</feature>
<reference evidence="16 17" key="1">
    <citation type="submission" date="2015-03" db="EMBL/GenBank/DDBJ databases">
        <authorList>
            <person name="Krishnan R."/>
            <person name="Midha S."/>
            <person name="Patil P.B."/>
            <person name="Rameshkumar N."/>
        </authorList>
    </citation>
    <scope>NUCLEOTIDE SEQUENCE [LARGE SCALE GENOMIC DNA]</scope>
    <source>
        <strain evidence="16 17">L1E11</strain>
    </source>
</reference>
<evidence type="ECO:0000256" key="15">
    <source>
        <dbReference type="SAM" id="Phobius"/>
    </source>
</evidence>
<dbReference type="InterPro" id="IPR050183">
    <property type="entry name" value="DsbB"/>
</dbReference>
<dbReference type="EMBL" id="LAPT01000115">
    <property type="protein sequence ID" value="PXF29280.1"/>
    <property type="molecule type" value="Genomic_DNA"/>
</dbReference>